<dbReference type="AlphaFoldDB" id="A0AAV8V0S3"/>
<gene>
    <name evidence="2" type="ORF">NDN08_005130</name>
</gene>
<dbReference type="EMBL" id="JAMWBK010000001">
    <property type="protein sequence ID" value="KAJ8908421.1"/>
    <property type="molecule type" value="Genomic_DNA"/>
</dbReference>
<dbReference type="Proteomes" id="UP001157974">
    <property type="component" value="Unassembled WGS sequence"/>
</dbReference>
<protein>
    <recommendedName>
        <fullName evidence="4">Histone H1</fullName>
    </recommendedName>
</protein>
<keyword evidence="1" id="KW-0175">Coiled coil</keyword>
<comment type="caution">
    <text evidence="2">The sequence shown here is derived from an EMBL/GenBank/DDBJ whole genome shotgun (WGS) entry which is preliminary data.</text>
</comment>
<organism evidence="2 3">
    <name type="scientific">Rhodosorus marinus</name>
    <dbReference type="NCBI Taxonomy" id="101924"/>
    <lineage>
        <taxon>Eukaryota</taxon>
        <taxon>Rhodophyta</taxon>
        <taxon>Stylonematophyceae</taxon>
        <taxon>Stylonematales</taxon>
        <taxon>Stylonemataceae</taxon>
        <taxon>Rhodosorus</taxon>
    </lineage>
</organism>
<reference evidence="2 3" key="1">
    <citation type="journal article" date="2023" name="Nat. Commun.">
        <title>Origin of minicircular mitochondrial genomes in red algae.</title>
        <authorList>
            <person name="Lee Y."/>
            <person name="Cho C.H."/>
            <person name="Lee Y.M."/>
            <person name="Park S.I."/>
            <person name="Yang J.H."/>
            <person name="West J.A."/>
            <person name="Bhattacharya D."/>
            <person name="Yoon H.S."/>
        </authorList>
    </citation>
    <scope>NUCLEOTIDE SEQUENCE [LARGE SCALE GENOMIC DNA]</scope>
    <source>
        <strain evidence="2 3">CCMP1338</strain>
        <tissue evidence="2">Whole cell</tissue>
    </source>
</reference>
<evidence type="ECO:0008006" key="4">
    <source>
        <dbReference type="Google" id="ProtNLM"/>
    </source>
</evidence>
<evidence type="ECO:0000313" key="3">
    <source>
        <dbReference type="Proteomes" id="UP001157974"/>
    </source>
</evidence>
<dbReference type="GO" id="GO:0030527">
    <property type="term" value="F:structural constituent of chromatin"/>
    <property type="evidence" value="ECO:0007669"/>
    <property type="project" value="InterPro"/>
</dbReference>
<dbReference type="GO" id="GO:0003677">
    <property type="term" value="F:DNA binding"/>
    <property type="evidence" value="ECO:0007669"/>
    <property type="project" value="InterPro"/>
</dbReference>
<accession>A0AAV8V0S3</accession>
<sequence>MDKVQQLKDLVEAISKDSDKFFNKNNKAAGVRARKSLQDVKKVAQELRVSIQMAKQEEAAAKRNNEQEQNAF</sequence>
<dbReference type="InterPro" id="IPR010886">
    <property type="entry name" value="Hc1"/>
</dbReference>
<feature type="coiled-coil region" evidence="1">
    <location>
        <begin position="37"/>
        <end position="71"/>
    </location>
</feature>
<dbReference type="Pfam" id="PF07432">
    <property type="entry name" value="Hc1"/>
    <property type="match status" value="1"/>
</dbReference>
<proteinExistence type="predicted"/>
<name>A0AAV8V0S3_9RHOD</name>
<keyword evidence="3" id="KW-1185">Reference proteome</keyword>
<evidence type="ECO:0000313" key="2">
    <source>
        <dbReference type="EMBL" id="KAJ8908421.1"/>
    </source>
</evidence>
<evidence type="ECO:0000256" key="1">
    <source>
        <dbReference type="SAM" id="Coils"/>
    </source>
</evidence>